<dbReference type="InterPro" id="IPR000067">
    <property type="entry name" value="FlgMring_FliF"/>
</dbReference>
<evidence type="ECO:0000313" key="14">
    <source>
        <dbReference type="EMBL" id="GLI37613.1"/>
    </source>
</evidence>
<dbReference type="Pfam" id="PF01514">
    <property type="entry name" value="YscJ_FliF"/>
    <property type="match status" value="1"/>
</dbReference>
<proteinExistence type="inferred from homology"/>
<evidence type="ECO:0000256" key="9">
    <source>
        <dbReference type="PIRNR" id="PIRNR004862"/>
    </source>
</evidence>
<dbReference type="Gene3D" id="3.30.300.30">
    <property type="match status" value="1"/>
</dbReference>
<feature type="transmembrane region" description="Helical" evidence="11">
    <location>
        <begin position="443"/>
        <end position="461"/>
    </location>
</feature>
<feature type="domain" description="Flagellar M-ring N-terminal" evidence="12">
    <location>
        <begin position="42"/>
        <end position="216"/>
    </location>
</feature>
<dbReference type="InterPro" id="IPR006182">
    <property type="entry name" value="FliF_N_dom"/>
</dbReference>
<dbReference type="PRINTS" id="PR01009">
    <property type="entry name" value="FLGMRINGFLIF"/>
</dbReference>
<gene>
    <name evidence="14" type="primary">fliF</name>
    <name evidence="14" type="ORF">GHYDROH2_11140</name>
</gene>
<evidence type="ECO:0000256" key="3">
    <source>
        <dbReference type="ARBA" id="ARBA00007971"/>
    </source>
</evidence>
<keyword evidence="8 9" id="KW-0975">Bacterial flagellum</keyword>
<reference evidence="14" key="1">
    <citation type="submission" date="2022-12" db="EMBL/GenBank/DDBJ databases">
        <title>Reference genome sequencing for broad-spectrum identification of bacterial and archaeal isolates by mass spectrometry.</title>
        <authorList>
            <person name="Sekiguchi Y."/>
            <person name="Tourlousse D.M."/>
        </authorList>
    </citation>
    <scope>NUCLEOTIDE SEQUENCE</scope>
    <source>
        <strain evidence="14">H2</strain>
    </source>
</reference>
<name>A0A9W6FZG9_9BACT</name>
<feature type="transmembrane region" description="Helical" evidence="11">
    <location>
        <begin position="21"/>
        <end position="41"/>
    </location>
</feature>
<evidence type="ECO:0000256" key="4">
    <source>
        <dbReference type="ARBA" id="ARBA00022475"/>
    </source>
</evidence>
<dbReference type="InterPro" id="IPR043427">
    <property type="entry name" value="YscJ/FliF"/>
</dbReference>
<dbReference type="GO" id="GO:0005886">
    <property type="term" value="C:plasma membrane"/>
    <property type="evidence" value="ECO:0007669"/>
    <property type="project" value="UniProtKB-SubCell"/>
</dbReference>
<keyword evidence="14" id="KW-0966">Cell projection</keyword>
<dbReference type="Pfam" id="PF08345">
    <property type="entry name" value="YscJ_FliF_C"/>
    <property type="match status" value="1"/>
</dbReference>
<organism evidence="14 15">
    <name type="scientific">Geobacter hydrogenophilus</name>
    <dbReference type="NCBI Taxonomy" id="40983"/>
    <lineage>
        <taxon>Bacteria</taxon>
        <taxon>Pseudomonadati</taxon>
        <taxon>Thermodesulfobacteriota</taxon>
        <taxon>Desulfuromonadia</taxon>
        <taxon>Geobacterales</taxon>
        <taxon>Geobacteraceae</taxon>
        <taxon>Geobacter</taxon>
    </lineage>
</organism>
<dbReference type="InterPro" id="IPR045851">
    <property type="entry name" value="AMP-bd_C_sf"/>
</dbReference>
<keyword evidence="5 11" id="KW-0812">Transmembrane</keyword>
<dbReference type="PANTHER" id="PTHR30046">
    <property type="entry name" value="FLAGELLAR M-RING PROTEIN"/>
    <property type="match status" value="1"/>
</dbReference>
<dbReference type="EMBL" id="BSDS01000001">
    <property type="protein sequence ID" value="GLI37613.1"/>
    <property type="molecule type" value="Genomic_DNA"/>
</dbReference>
<evidence type="ECO:0000313" key="15">
    <source>
        <dbReference type="Proteomes" id="UP001144352"/>
    </source>
</evidence>
<dbReference type="PANTHER" id="PTHR30046:SF0">
    <property type="entry name" value="FLAGELLAR M-RING PROTEIN"/>
    <property type="match status" value="1"/>
</dbReference>
<dbReference type="AlphaFoldDB" id="A0A9W6FZG9"/>
<keyword evidence="4" id="KW-1003">Cell membrane</keyword>
<comment type="caution">
    <text evidence="14">The sequence shown here is derived from an EMBL/GenBank/DDBJ whole genome shotgun (WGS) entry which is preliminary data.</text>
</comment>
<protein>
    <recommendedName>
        <fullName evidence="9">Flagellar M-ring protein</fullName>
    </recommendedName>
</protein>
<dbReference type="GO" id="GO:0009431">
    <property type="term" value="C:bacterial-type flagellum basal body, MS ring"/>
    <property type="evidence" value="ECO:0007669"/>
    <property type="project" value="InterPro"/>
</dbReference>
<keyword evidence="7 11" id="KW-0472">Membrane</keyword>
<evidence type="ECO:0000259" key="12">
    <source>
        <dbReference type="Pfam" id="PF01514"/>
    </source>
</evidence>
<evidence type="ECO:0000256" key="1">
    <source>
        <dbReference type="ARBA" id="ARBA00004117"/>
    </source>
</evidence>
<dbReference type="GO" id="GO:0071973">
    <property type="term" value="P:bacterial-type flagellum-dependent cell motility"/>
    <property type="evidence" value="ECO:0007669"/>
    <property type="project" value="InterPro"/>
</dbReference>
<dbReference type="RefSeq" id="WP_214185877.1">
    <property type="nucleotide sequence ID" value="NZ_BSDS01000001.1"/>
</dbReference>
<evidence type="ECO:0000259" key="13">
    <source>
        <dbReference type="Pfam" id="PF08345"/>
    </source>
</evidence>
<comment type="subcellular location">
    <subcellularLocation>
        <location evidence="1 9">Bacterial flagellum basal body</location>
    </subcellularLocation>
    <subcellularLocation>
        <location evidence="2">Cell membrane</location>
        <topology evidence="2">Multi-pass membrane protein</topology>
    </subcellularLocation>
</comment>
<keyword evidence="14" id="KW-0282">Flagellum</keyword>
<dbReference type="NCBIfam" id="TIGR00206">
    <property type="entry name" value="fliF"/>
    <property type="match status" value="1"/>
</dbReference>
<keyword evidence="15" id="KW-1185">Reference proteome</keyword>
<evidence type="ECO:0000256" key="11">
    <source>
        <dbReference type="SAM" id="Phobius"/>
    </source>
</evidence>
<evidence type="ECO:0000256" key="10">
    <source>
        <dbReference type="SAM" id="MobiDB-lite"/>
    </source>
</evidence>
<dbReference type="InterPro" id="IPR013556">
    <property type="entry name" value="Flag_M-ring_C"/>
</dbReference>
<evidence type="ECO:0000256" key="6">
    <source>
        <dbReference type="ARBA" id="ARBA00022989"/>
    </source>
</evidence>
<accession>A0A9W6FZG9</accession>
<feature type="domain" description="Flagellar M-ring C-terminal" evidence="13">
    <location>
        <begin position="250"/>
        <end position="416"/>
    </location>
</feature>
<comment type="function">
    <text evidence="9">The M ring may be actively involved in energy transduction.</text>
</comment>
<evidence type="ECO:0000256" key="5">
    <source>
        <dbReference type="ARBA" id="ARBA00022692"/>
    </source>
</evidence>
<keyword evidence="6 11" id="KW-1133">Transmembrane helix</keyword>
<evidence type="ECO:0000256" key="8">
    <source>
        <dbReference type="ARBA" id="ARBA00023143"/>
    </source>
</evidence>
<sequence>MPEGLQKLLEPFMALPPVKRWVVGGVVGVSIIAFALLIMVANRTDYRPLFTNLTSEDAGEIVNKLKEQKVPYRIAADGKAILVPSDKVYDLRLTMASAGLPQGGGVGFEIFDRKNFGMTEFVQKLNYQRALQGELSRTIGQIAGVEQARVHLAIPEKALFKEDEKPATASVVLKVKGNRQLNDSDVQGIVHLVASSIEGMNPERVTVLDQKGKLLSKNGPTDAAGKMTASMQEVQRTYERGTEERLQSLLDKAVGSGKSVARVSAVFDFRQVERYEEKYDPETVVRSEQRSEESMGGANATAGVPGAQTNLGRTPAGAGGATGPSGNKNDETLNYEVSRSTARTIEPVGALSKVSVAILVDGKYDAPAAGKDGKNAKPKYTPRSPAELQQIEALVKGAVGFNAGRGDQVTVANIPFQDTAEAGTDEGSQWWNAPIFLSLLKNGLIGFGFLALLLFVVRPLMKMLKPEKKTSFEPITAAEETLNQIAEVHRAQIQNQTIRQMELMNKVKDEPYQAAQILQNWLRAKEQ</sequence>
<keyword evidence="14" id="KW-0969">Cilium</keyword>
<comment type="similarity">
    <text evidence="3 9">Belongs to the FliF family.</text>
</comment>
<evidence type="ECO:0000256" key="2">
    <source>
        <dbReference type="ARBA" id="ARBA00004651"/>
    </source>
</evidence>
<feature type="region of interest" description="Disordered" evidence="10">
    <location>
        <begin position="282"/>
        <end position="330"/>
    </location>
</feature>
<dbReference type="PIRSF" id="PIRSF004862">
    <property type="entry name" value="FliF"/>
    <property type="match status" value="1"/>
</dbReference>
<dbReference type="Proteomes" id="UP001144352">
    <property type="component" value="Unassembled WGS sequence"/>
</dbReference>
<feature type="compositionally biased region" description="Basic and acidic residues" evidence="10">
    <location>
        <begin position="282"/>
        <end position="293"/>
    </location>
</feature>
<evidence type="ECO:0000256" key="7">
    <source>
        <dbReference type="ARBA" id="ARBA00023136"/>
    </source>
</evidence>
<dbReference type="GO" id="GO:0003774">
    <property type="term" value="F:cytoskeletal motor activity"/>
    <property type="evidence" value="ECO:0007669"/>
    <property type="project" value="InterPro"/>
</dbReference>